<evidence type="ECO:0000313" key="3">
    <source>
        <dbReference type="EMBL" id="AYO28597.1"/>
    </source>
</evidence>
<feature type="transmembrane region" description="Helical" evidence="2">
    <location>
        <begin position="51"/>
        <end position="70"/>
    </location>
</feature>
<dbReference type="RefSeq" id="YP_009545443.1">
    <property type="nucleotide sequence ID" value="NC_040135.1"/>
</dbReference>
<protein>
    <submittedName>
        <fullName evidence="3">Uncharacterized protein</fullName>
    </submittedName>
</protein>
<geneLocation type="plastid" evidence="3"/>
<accession>A0A3G2QZP8</accession>
<keyword evidence="2" id="KW-0472">Membrane</keyword>
<reference evidence="3" key="1">
    <citation type="submission" date="2018-08" db="EMBL/GenBank/DDBJ databases">
        <title>Comparative Plastid Genomics of Synurophyceae: Evolutionary Evidence of Lateral Gene Transfer and Inverted Repeat Dynamics.</title>
        <authorList>
            <person name="Kim J.I."/>
            <person name="Shin H."/>
            <person name="Skaloud P."/>
            <person name="Jung J."/>
            <person name="Yoon H.S."/>
            <person name="Archibald J.M."/>
            <person name="Shin W."/>
        </authorList>
    </citation>
    <scope>NUCLEOTIDE SEQUENCE</scope>
    <source>
        <strain evidence="3">CCMP1782</strain>
    </source>
</reference>
<proteinExistence type="predicted"/>
<keyword evidence="3" id="KW-0934">Plastid</keyword>
<keyword evidence="2" id="KW-1133">Transmembrane helix</keyword>
<feature type="transmembrane region" description="Helical" evidence="2">
    <location>
        <begin position="195"/>
        <end position="214"/>
    </location>
</feature>
<evidence type="ECO:0000256" key="2">
    <source>
        <dbReference type="SAM" id="Phobius"/>
    </source>
</evidence>
<feature type="transmembrane region" description="Helical" evidence="2">
    <location>
        <begin position="220"/>
        <end position="239"/>
    </location>
</feature>
<evidence type="ECO:0000256" key="1">
    <source>
        <dbReference type="SAM" id="Coils"/>
    </source>
</evidence>
<keyword evidence="1" id="KW-0175">Coiled coil</keyword>
<feature type="coiled-coil region" evidence="1">
    <location>
        <begin position="317"/>
        <end position="351"/>
    </location>
</feature>
<name>A0A3G2QZP8_9STRA</name>
<sequence>MRDNDLNHKVVINVDQHWIFDEDLGFYRSYTFQHSLQDQIIENFLNKGIGFLGKMAGFFFTGGFLLSVLASETMTETIQIVDTLIEGNTVNKGIVHKSAQLFDIGFPKNSILNKLPHNLQIQGGSVFDPSLFLFLMFSPLNPFSTAKDTIKVGRYLWDFLNKKKKKRRIQILILIFLEIILLPMKKIKMITQKNLFLFLFLFLILLGFLSVLYYMNFFLANLAVGFLSYLLNFPLKFLIKSPRGKIFFLNINKFFLLFFFSFFFFFSKKILKVITEPDYRNNMVNKTFEGVDGWRKSFNDLTNQFVNLFKTQVEKTDKAQQENVKRLTNDNDTLKQKNKTLENDFNHEKDEKNRCLLDTKITITNLNNTLHNCLEKKDEYIQAFNYASKNLNQCQSDNEEVLKGIGMVRDSFIRNNIDTKEFDEIVNKDKFSLDLPTGYIFPALPNIPMEGGETNNEKK</sequence>
<keyword evidence="2" id="KW-0812">Transmembrane</keyword>
<dbReference type="GeneID" id="38571962"/>
<dbReference type="AlphaFoldDB" id="A0A3G2QZP8"/>
<dbReference type="EMBL" id="MH795131">
    <property type="protein sequence ID" value="AYO28597.1"/>
    <property type="molecule type" value="Genomic_DNA"/>
</dbReference>
<organism evidence="3">
    <name type="scientific">Mallomonas splendens</name>
    <dbReference type="NCBI Taxonomy" id="52552"/>
    <lineage>
        <taxon>Eukaryota</taxon>
        <taxon>Sar</taxon>
        <taxon>Stramenopiles</taxon>
        <taxon>Ochrophyta</taxon>
        <taxon>Synurophyceae</taxon>
        <taxon>Synurales</taxon>
        <taxon>Mallomonadaceae</taxon>
        <taxon>Mallomonas</taxon>
    </lineage>
</organism>
<feature type="transmembrane region" description="Helical" evidence="2">
    <location>
        <begin position="246"/>
        <end position="266"/>
    </location>
</feature>